<accession>A0ABN2S743</accession>
<organism evidence="2 3">
    <name type="scientific">Catenulispora subtropica</name>
    <dbReference type="NCBI Taxonomy" id="450798"/>
    <lineage>
        <taxon>Bacteria</taxon>
        <taxon>Bacillati</taxon>
        <taxon>Actinomycetota</taxon>
        <taxon>Actinomycetes</taxon>
        <taxon>Catenulisporales</taxon>
        <taxon>Catenulisporaceae</taxon>
        <taxon>Catenulispora</taxon>
    </lineage>
</organism>
<sequence>MPEEHFTGGQDPGPQDGLPGGRFLRRGDGAHGRVDLAHDHVDDAVEHVLLVGDVVIEGHRLHAELVGETAHGHGVDALAVGEGGGGAQDPVPGQWCAGLGLLLGLGGHLSVIRPFRRDRTARAGPTVDVLTP</sequence>
<proteinExistence type="predicted"/>
<dbReference type="EMBL" id="BAAAQM010000028">
    <property type="protein sequence ID" value="GAA1981214.1"/>
    <property type="molecule type" value="Genomic_DNA"/>
</dbReference>
<feature type="compositionally biased region" description="Low complexity" evidence="1">
    <location>
        <begin position="8"/>
        <end position="17"/>
    </location>
</feature>
<evidence type="ECO:0000313" key="2">
    <source>
        <dbReference type="EMBL" id="GAA1981214.1"/>
    </source>
</evidence>
<feature type="region of interest" description="Disordered" evidence="1">
    <location>
        <begin position="1"/>
        <end position="25"/>
    </location>
</feature>
<reference evidence="2 3" key="1">
    <citation type="journal article" date="2019" name="Int. J. Syst. Evol. Microbiol.">
        <title>The Global Catalogue of Microorganisms (GCM) 10K type strain sequencing project: providing services to taxonomists for standard genome sequencing and annotation.</title>
        <authorList>
            <consortium name="The Broad Institute Genomics Platform"/>
            <consortium name="The Broad Institute Genome Sequencing Center for Infectious Disease"/>
            <person name="Wu L."/>
            <person name="Ma J."/>
        </authorList>
    </citation>
    <scope>NUCLEOTIDE SEQUENCE [LARGE SCALE GENOMIC DNA]</scope>
    <source>
        <strain evidence="2 3">JCM 16013</strain>
    </source>
</reference>
<name>A0ABN2S743_9ACTN</name>
<gene>
    <name evidence="2" type="ORF">GCM10009838_48010</name>
</gene>
<evidence type="ECO:0000256" key="1">
    <source>
        <dbReference type="SAM" id="MobiDB-lite"/>
    </source>
</evidence>
<dbReference type="Proteomes" id="UP001499854">
    <property type="component" value="Unassembled WGS sequence"/>
</dbReference>
<keyword evidence="3" id="KW-1185">Reference proteome</keyword>
<comment type="caution">
    <text evidence="2">The sequence shown here is derived from an EMBL/GenBank/DDBJ whole genome shotgun (WGS) entry which is preliminary data.</text>
</comment>
<evidence type="ECO:0000313" key="3">
    <source>
        <dbReference type="Proteomes" id="UP001499854"/>
    </source>
</evidence>
<protein>
    <submittedName>
        <fullName evidence="2">Uncharacterized protein</fullName>
    </submittedName>
</protein>